<comment type="caution">
    <text evidence="1">The sequence shown here is derived from an EMBL/GenBank/DDBJ whole genome shotgun (WGS) entry which is preliminary data.</text>
</comment>
<name>A0ACB6ZVJ8_THEGA</name>
<dbReference type="Proteomes" id="UP000886501">
    <property type="component" value="Unassembled WGS sequence"/>
</dbReference>
<reference evidence="1" key="2">
    <citation type="journal article" date="2020" name="Nat. Commun.">
        <title>Large-scale genome sequencing of mycorrhizal fungi provides insights into the early evolution of symbiotic traits.</title>
        <authorList>
            <person name="Miyauchi S."/>
            <person name="Kiss E."/>
            <person name="Kuo A."/>
            <person name="Drula E."/>
            <person name="Kohler A."/>
            <person name="Sanchez-Garcia M."/>
            <person name="Morin E."/>
            <person name="Andreopoulos B."/>
            <person name="Barry K.W."/>
            <person name="Bonito G."/>
            <person name="Buee M."/>
            <person name="Carver A."/>
            <person name="Chen C."/>
            <person name="Cichocki N."/>
            <person name="Clum A."/>
            <person name="Culley D."/>
            <person name="Crous P.W."/>
            <person name="Fauchery L."/>
            <person name="Girlanda M."/>
            <person name="Hayes R.D."/>
            <person name="Keri Z."/>
            <person name="LaButti K."/>
            <person name="Lipzen A."/>
            <person name="Lombard V."/>
            <person name="Magnuson J."/>
            <person name="Maillard F."/>
            <person name="Murat C."/>
            <person name="Nolan M."/>
            <person name="Ohm R.A."/>
            <person name="Pangilinan J."/>
            <person name="Pereira M.F."/>
            <person name="Perotto S."/>
            <person name="Peter M."/>
            <person name="Pfister S."/>
            <person name="Riley R."/>
            <person name="Sitrit Y."/>
            <person name="Stielow J.B."/>
            <person name="Szollosi G."/>
            <person name="Zifcakova L."/>
            <person name="Stursova M."/>
            <person name="Spatafora J.W."/>
            <person name="Tedersoo L."/>
            <person name="Vaario L.M."/>
            <person name="Yamada A."/>
            <person name="Yan M."/>
            <person name="Wang P."/>
            <person name="Xu J."/>
            <person name="Bruns T."/>
            <person name="Baldrian P."/>
            <person name="Vilgalys R."/>
            <person name="Dunand C."/>
            <person name="Henrissat B."/>
            <person name="Grigoriev I.V."/>
            <person name="Hibbett D."/>
            <person name="Nagy L.G."/>
            <person name="Martin F.M."/>
        </authorList>
    </citation>
    <scope>NUCLEOTIDE SEQUENCE</scope>
    <source>
        <strain evidence="1">P2</strain>
    </source>
</reference>
<sequence>MRRDRWGPMWIGIRRKNRSLILRCCDTGEEIKEPEVDLSDFLARQRLDDTAGPTISKPTTEPDEDEVDHSLAHLKSIGPQSTHKSMKGRVQVIEWDEELENMSREKASADANRDLKSRFRTSAAKQPTNRSSARPSRTQNKGLTEAPPLPTEEHGPKKTEKQEMQDFLDDLLS</sequence>
<evidence type="ECO:0000313" key="1">
    <source>
        <dbReference type="EMBL" id="KAF9653333.1"/>
    </source>
</evidence>
<evidence type="ECO:0000313" key="2">
    <source>
        <dbReference type="Proteomes" id="UP000886501"/>
    </source>
</evidence>
<keyword evidence="2" id="KW-1185">Reference proteome</keyword>
<dbReference type="EMBL" id="MU117964">
    <property type="protein sequence ID" value="KAF9653333.1"/>
    <property type="molecule type" value="Genomic_DNA"/>
</dbReference>
<organism evidence="1 2">
    <name type="scientific">Thelephora ganbajun</name>
    <name type="common">Ganba fungus</name>
    <dbReference type="NCBI Taxonomy" id="370292"/>
    <lineage>
        <taxon>Eukaryota</taxon>
        <taxon>Fungi</taxon>
        <taxon>Dikarya</taxon>
        <taxon>Basidiomycota</taxon>
        <taxon>Agaricomycotina</taxon>
        <taxon>Agaricomycetes</taxon>
        <taxon>Thelephorales</taxon>
        <taxon>Thelephoraceae</taxon>
        <taxon>Thelephora</taxon>
    </lineage>
</organism>
<proteinExistence type="predicted"/>
<gene>
    <name evidence="1" type="ORF">BDM02DRAFT_1895619</name>
</gene>
<reference evidence="1" key="1">
    <citation type="submission" date="2019-10" db="EMBL/GenBank/DDBJ databases">
        <authorList>
            <consortium name="DOE Joint Genome Institute"/>
            <person name="Kuo A."/>
            <person name="Miyauchi S."/>
            <person name="Kiss E."/>
            <person name="Drula E."/>
            <person name="Kohler A."/>
            <person name="Sanchez-Garcia M."/>
            <person name="Andreopoulos B."/>
            <person name="Barry K.W."/>
            <person name="Bonito G."/>
            <person name="Buee M."/>
            <person name="Carver A."/>
            <person name="Chen C."/>
            <person name="Cichocki N."/>
            <person name="Clum A."/>
            <person name="Culley D."/>
            <person name="Crous P.W."/>
            <person name="Fauchery L."/>
            <person name="Girlanda M."/>
            <person name="Hayes R."/>
            <person name="Keri Z."/>
            <person name="Labutti K."/>
            <person name="Lipzen A."/>
            <person name="Lombard V."/>
            <person name="Magnuson J."/>
            <person name="Maillard F."/>
            <person name="Morin E."/>
            <person name="Murat C."/>
            <person name="Nolan M."/>
            <person name="Ohm R."/>
            <person name="Pangilinan J."/>
            <person name="Pereira M."/>
            <person name="Perotto S."/>
            <person name="Peter M."/>
            <person name="Riley R."/>
            <person name="Sitrit Y."/>
            <person name="Stielow B."/>
            <person name="Szollosi G."/>
            <person name="Zifcakova L."/>
            <person name="Stursova M."/>
            <person name="Spatafora J.W."/>
            <person name="Tedersoo L."/>
            <person name="Vaario L.-M."/>
            <person name="Yamada A."/>
            <person name="Yan M."/>
            <person name="Wang P."/>
            <person name="Xu J."/>
            <person name="Bruns T."/>
            <person name="Baldrian P."/>
            <person name="Vilgalys R."/>
            <person name="Henrissat B."/>
            <person name="Grigoriev I.V."/>
            <person name="Hibbett D."/>
            <person name="Nagy L.G."/>
            <person name="Martin F.M."/>
        </authorList>
    </citation>
    <scope>NUCLEOTIDE SEQUENCE</scope>
    <source>
        <strain evidence="1">P2</strain>
    </source>
</reference>
<protein>
    <submittedName>
        <fullName evidence="1">Uncharacterized protein</fullName>
    </submittedName>
</protein>
<accession>A0ACB6ZVJ8</accession>